<organism evidence="3 4">
    <name type="scientific">Chloroflexus aggregans</name>
    <dbReference type="NCBI Taxonomy" id="152260"/>
    <lineage>
        <taxon>Bacteria</taxon>
        <taxon>Bacillati</taxon>
        <taxon>Chloroflexota</taxon>
        <taxon>Chloroflexia</taxon>
        <taxon>Chloroflexales</taxon>
        <taxon>Chloroflexineae</taxon>
        <taxon>Chloroflexaceae</taxon>
        <taxon>Chloroflexus</taxon>
    </lineage>
</organism>
<keyword evidence="1" id="KW-0472">Membrane</keyword>
<feature type="transmembrane region" description="Helical" evidence="1">
    <location>
        <begin position="12"/>
        <end position="39"/>
    </location>
</feature>
<dbReference type="AlphaFoldDB" id="A0A2J6WXP1"/>
<protein>
    <submittedName>
        <fullName evidence="3">Pilus assembly protein TadE</fullName>
    </submittedName>
</protein>
<dbReference type="InterPro" id="IPR012495">
    <property type="entry name" value="TadE-like_dom"/>
</dbReference>
<dbReference type="Proteomes" id="UP000243376">
    <property type="component" value="Unassembled WGS sequence"/>
</dbReference>
<evidence type="ECO:0000313" key="3">
    <source>
        <dbReference type="EMBL" id="PMP75964.1"/>
    </source>
</evidence>
<dbReference type="Pfam" id="PF07811">
    <property type="entry name" value="TadE"/>
    <property type="match status" value="1"/>
</dbReference>
<comment type="caution">
    <text evidence="3">The sequence shown here is derived from an EMBL/GenBank/DDBJ whole genome shotgun (WGS) entry which is preliminary data.</text>
</comment>
<evidence type="ECO:0000259" key="2">
    <source>
        <dbReference type="Pfam" id="PF07811"/>
    </source>
</evidence>
<evidence type="ECO:0000256" key="1">
    <source>
        <dbReference type="SAM" id="Phobius"/>
    </source>
</evidence>
<gene>
    <name evidence="3" type="ORF">C0184_13380</name>
</gene>
<keyword evidence="1" id="KW-0812">Transmembrane</keyword>
<keyword evidence="1" id="KW-1133">Transmembrane helix</keyword>
<sequence length="199" mass="21904">MQSTRRRKTAGQAIVEFALSATVIFLLLSAAVDLGLIFFTLQALRAAAQEGATYGSYPIIVTNSSGQVTAVQLNYSEIYRRIRFAGGDRPSGIANLFDLNGDGIDDDRQGSVIFNPSNPTNPNGFVIIENPKGPNPANLSGRCATTTPRVDMRNAGQNCWIRVTIRYRYRLFFPFAPAFGREIILRVTHTMPIRSQFVG</sequence>
<accession>A0A2J6WXP1</accession>
<reference evidence="3 4" key="1">
    <citation type="submission" date="2018-01" db="EMBL/GenBank/DDBJ databases">
        <title>Metagenomic assembled genomes from two thermal pools in the Uzon Caldera, Kamchatka, Russia.</title>
        <authorList>
            <person name="Wilkins L."/>
            <person name="Ettinger C."/>
        </authorList>
    </citation>
    <scope>NUCLEOTIDE SEQUENCE [LARGE SCALE GENOMIC DNA]</scope>
    <source>
        <strain evidence="3">ZAV-02</strain>
    </source>
</reference>
<dbReference type="EMBL" id="PNIQ01000895">
    <property type="protein sequence ID" value="PMP75964.1"/>
    <property type="molecule type" value="Genomic_DNA"/>
</dbReference>
<feature type="domain" description="TadE-like" evidence="2">
    <location>
        <begin position="11"/>
        <end position="52"/>
    </location>
</feature>
<name>A0A2J6WXP1_9CHLR</name>
<proteinExistence type="predicted"/>
<evidence type="ECO:0000313" key="4">
    <source>
        <dbReference type="Proteomes" id="UP000243376"/>
    </source>
</evidence>